<evidence type="ECO:0000256" key="4">
    <source>
        <dbReference type="ARBA" id="ARBA00023136"/>
    </source>
</evidence>
<comment type="caution">
    <text evidence="6">The sequence shown here is derived from an EMBL/GenBank/DDBJ whole genome shotgun (WGS) entry which is preliminary data.</text>
</comment>
<dbReference type="EMBL" id="JACHLJ010000001">
    <property type="protein sequence ID" value="MBB5770240.1"/>
    <property type="molecule type" value="Genomic_DNA"/>
</dbReference>
<dbReference type="GO" id="GO:0046583">
    <property type="term" value="F:monoatomic cation efflux transmembrane transporter activity"/>
    <property type="evidence" value="ECO:0007669"/>
    <property type="project" value="TreeGrafter"/>
</dbReference>
<feature type="transmembrane region" description="Helical" evidence="5">
    <location>
        <begin position="239"/>
        <end position="259"/>
    </location>
</feature>
<reference evidence="6 7" key="1">
    <citation type="submission" date="2020-08" db="EMBL/GenBank/DDBJ databases">
        <title>Functional genomics of gut bacteria from endangered species of beetles.</title>
        <authorList>
            <person name="Carlos-Shanley C."/>
        </authorList>
    </citation>
    <scope>NUCLEOTIDE SEQUENCE [LARGE SCALE GENOMIC DNA]</scope>
    <source>
        <strain evidence="6 7">S00192</strain>
    </source>
</reference>
<evidence type="ECO:0000256" key="3">
    <source>
        <dbReference type="ARBA" id="ARBA00022989"/>
    </source>
</evidence>
<evidence type="ECO:0000256" key="2">
    <source>
        <dbReference type="ARBA" id="ARBA00022692"/>
    </source>
</evidence>
<name>A0A7W9FRI8_BREVE</name>
<dbReference type="Pfam" id="PF03595">
    <property type="entry name" value="SLAC1"/>
    <property type="match status" value="1"/>
</dbReference>
<evidence type="ECO:0000313" key="7">
    <source>
        <dbReference type="Proteomes" id="UP000556201"/>
    </source>
</evidence>
<evidence type="ECO:0000313" key="6">
    <source>
        <dbReference type="EMBL" id="MBB5770240.1"/>
    </source>
</evidence>
<dbReference type="GO" id="GO:0005886">
    <property type="term" value="C:plasma membrane"/>
    <property type="evidence" value="ECO:0007669"/>
    <property type="project" value="TreeGrafter"/>
</dbReference>
<evidence type="ECO:0000256" key="1">
    <source>
        <dbReference type="ARBA" id="ARBA00004141"/>
    </source>
</evidence>
<feature type="transmembrane region" description="Helical" evidence="5">
    <location>
        <begin position="271"/>
        <end position="293"/>
    </location>
</feature>
<dbReference type="Proteomes" id="UP000556201">
    <property type="component" value="Unassembled WGS sequence"/>
</dbReference>
<accession>A0A7W9FRI8</accession>
<dbReference type="InterPro" id="IPR004695">
    <property type="entry name" value="SLAC1/Mae1/Ssu1/TehA"/>
</dbReference>
<dbReference type="Gene3D" id="1.50.10.150">
    <property type="entry name" value="Voltage-dependent anion channel"/>
    <property type="match status" value="1"/>
</dbReference>
<dbReference type="NCBIfam" id="NF008032">
    <property type="entry name" value="PRK10764.1"/>
    <property type="match status" value="1"/>
</dbReference>
<keyword evidence="4 5" id="KW-0472">Membrane</keyword>
<dbReference type="AlphaFoldDB" id="A0A7W9FRI8"/>
<feature type="transmembrane region" description="Helical" evidence="5">
    <location>
        <begin position="124"/>
        <end position="145"/>
    </location>
</feature>
<dbReference type="PANTHER" id="PTHR37955">
    <property type="entry name" value="TELLURITE RESISTANCE PROTEIN TEHA"/>
    <property type="match status" value="1"/>
</dbReference>
<organism evidence="6 7">
    <name type="scientific">Brevundimonas vesicularis</name>
    <name type="common">Pseudomonas vesicularis</name>
    <dbReference type="NCBI Taxonomy" id="41276"/>
    <lineage>
        <taxon>Bacteria</taxon>
        <taxon>Pseudomonadati</taxon>
        <taxon>Pseudomonadota</taxon>
        <taxon>Alphaproteobacteria</taxon>
        <taxon>Caulobacterales</taxon>
        <taxon>Caulobacteraceae</taxon>
        <taxon>Brevundimonas</taxon>
    </lineage>
</organism>
<feature type="transmembrane region" description="Helical" evidence="5">
    <location>
        <begin position="29"/>
        <end position="49"/>
    </location>
</feature>
<dbReference type="InterPro" id="IPR038665">
    <property type="entry name" value="Voltage-dep_anion_channel_sf"/>
</dbReference>
<protein>
    <submittedName>
        <fullName evidence="6">Tellurite resistance protein</fullName>
    </submittedName>
</protein>
<sequence length="312" mass="32657">MLGLAGLANAWRAAHRVWGAPSVIAESLFGIATIAWALITVLYALKWLTAPDVARAEAGHPVQCCFIGLAGVATLLIAQGADADAHGLATLLFVAGALFTLGFAVWRTGLLWRGERSQTETTPVLYLPAVAGGFTVGATAAAFHWPDLGHLAFGAALFSWLAIESVLLNRLYTSESLPPALRPTLGIQLAPPAVGASAYLALNPGAPDVFAYALVGYALLQALLLIRMNGWIRQQPFNVSYWAFTFGATALAGASIQLAHDGSVFQTVLGLTVFAATNVLVLSIGLGTLGLLLQGRILPRPPEARPSESAQP</sequence>
<comment type="subcellular location">
    <subcellularLocation>
        <location evidence="1">Membrane</location>
        <topology evidence="1">Multi-pass membrane protein</topology>
    </subcellularLocation>
</comment>
<proteinExistence type="predicted"/>
<gene>
    <name evidence="6" type="ORF">HNP47_000209</name>
</gene>
<dbReference type="PANTHER" id="PTHR37955:SF1">
    <property type="entry name" value="DEP DOMAIN-CONTAINING PROTEIN"/>
    <property type="match status" value="1"/>
</dbReference>
<keyword evidence="3 5" id="KW-1133">Transmembrane helix</keyword>
<dbReference type="InterPro" id="IPR052951">
    <property type="entry name" value="Tellurite_res_ion_channel"/>
</dbReference>
<evidence type="ECO:0000256" key="5">
    <source>
        <dbReference type="SAM" id="Phobius"/>
    </source>
</evidence>
<keyword evidence="2 5" id="KW-0812">Transmembrane</keyword>
<feature type="transmembrane region" description="Helical" evidence="5">
    <location>
        <begin position="87"/>
        <end position="112"/>
    </location>
</feature>
<feature type="transmembrane region" description="Helical" evidence="5">
    <location>
        <begin position="209"/>
        <end position="227"/>
    </location>
</feature>
<feature type="transmembrane region" description="Helical" evidence="5">
    <location>
        <begin position="61"/>
        <end position="81"/>
    </location>
</feature>